<reference evidence="1" key="1">
    <citation type="submission" date="2022-11" db="EMBL/GenBank/DDBJ databases">
        <title>Centuries of genome instability and evolution in soft-shell clam transmissible cancer (bioRxiv).</title>
        <authorList>
            <person name="Hart S.F.M."/>
            <person name="Yonemitsu M.A."/>
            <person name="Giersch R.M."/>
            <person name="Beal B.F."/>
            <person name="Arriagada G."/>
            <person name="Davis B.W."/>
            <person name="Ostrander E.A."/>
            <person name="Goff S.P."/>
            <person name="Metzger M.J."/>
        </authorList>
    </citation>
    <scope>NUCLEOTIDE SEQUENCE</scope>
    <source>
        <strain evidence="1">MELC-2E11</strain>
        <tissue evidence="1">Siphon/mantle</tissue>
    </source>
</reference>
<proteinExistence type="predicted"/>
<gene>
    <name evidence="1" type="ORF">MAR_005941</name>
</gene>
<dbReference type="EMBL" id="CP111012">
    <property type="protein sequence ID" value="WAQ93470.1"/>
    <property type="molecule type" value="Genomic_DNA"/>
</dbReference>
<keyword evidence="2" id="KW-1185">Reference proteome</keyword>
<dbReference type="Gene3D" id="3.30.420.10">
    <property type="entry name" value="Ribonuclease H-like superfamily/Ribonuclease H"/>
    <property type="match status" value="1"/>
</dbReference>
<evidence type="ECO:0000313" key="2">
    <source>
        <dbReference type="Proteomes" id="UP001164746"/>
    </source>
</evidence>
<accession>A0ABY7DEK8</accession>
<name>A0ABY7DEK8_MYAAR</name>
<organism evidence="1 2">
    <name type="scientific">Mya arenaria</name>
    <name type="common">Soft-shell clam</name>
    <dbReference type="NCBI Taxonomy" id="6604"/>
    <lineage>
        <taxon>Eukaryota</taxon>
        <taxon>Metazoa</taxon>
        <taxon>Spiralia</taxon>
        <taxon>Lophotrochozoa</taxon>
        <taxon>Mollusca</taxon>
        <taxon>Bivalvia</taxon>
        <taxon>Autobranchia</taxon>
        <taxon>Heteroconchia</taxon>
        <taxon>Euheterodonta</taxon>
        <taxon>Imparidentia</taxon>
        <taxon>Neoheterodontei</taxon>
        <taxon>Myida</taxon>
        <taxon>Myoidea</taxon>
        <taxon>Myidae</taxon>
        <taxon>Mya</taxon>
    </lineage>
</organism>
<dbReference type="InterPro" id="IPR036397">
    <property type="entry name" value="RNaseH_sf"/>
</dbReference>
<dbReference type="Proteomes" id="UP001164746">
    <property type="component" value="Chromosome 1"/>
</dbReference>
<sequence length="170" mass="18911">MSPAQEKILSDGTDVAGIPSSWRATCATRGKRPSFFFHHASGVASSSEGSCRYRRSSSLAVLVVLGTMKLRRDQCCGNRRQTVNDYIGSGVRSNGITIYALTRKCAVHVKLVLTVGKAVRRRAPQNLRQLEQFVMEEWNRVSQATCRNYVLSMRSRCRAVIQANGGHTKY</sequence>
<protein>
    <submittedName>
        <fullName evidence="1">Uncharacterized protein</fullName>
    </submittedName>
</protein>
<evidence type="ECO:0000313" key="1">
    <source>
        <dbReference type="EMBL" id="WAQ93470.1"/>
    </source>
</evidence>